<dbReference type="EMBL" id="JAAQWG010000010">
    <property type="protein sequence ID" value="NMY08513.1"/>
    <property type="molecule type" value="Genomic_DNA"/>
</dbReference>
<gene>
    <name evidence="1" type="ORF">HBO38_08630</name>
</gene>
<evidence type="ECO:0000313" key="1">
    <source>
        <dbReference type="EMBL" id="NMY08513.1"/>
    </source>
</evidence>
<dbReference type="Proteomes" id="UP000537729">
    <property type="component" value="Unassembled WGS sequence"/>
</dbReference>
<dbReference type="RefSeq" id="WP_169884059.1">
    <property type="nucleotide sequence ID" value="NZ_JAAQWG010000010.1"/>
</dbReference>
<protein>
    <submittedName>
        <fullName evidence="1">Uncharacterized protein</fullName>
    </submittedName>
</protein>
<evidence type="ECO:0000313" key="2">
    <source>
        <dbReference type="Proteomes" id="UP000537729"/>
    </source>
</evidence>
<organism evidence="1 2">
    <name type="scientific">Pseudomonas veronii</name>
    <dbReference type="NCBI Taxonomy" id="76761"/>
    <lineage>
        <taxon>Bacteria</taxon>
        <taxon>Pseudomonadati</taxon>
        <taxon>Pseudomonadota</taxon>
        <taxon>Gammaproteobacteria</taxon>
        <taxon>Pseudomonadales</taxon>
        <taxon>Pseudomonadaceae</taxon>
        <taxon>Pseudomonas</taxon>
    </lineage>
</organism>
<proteinExistence type="predicted"/>
<comment type="caution">
    <text evidence="1">The sequence shown here is derived from an EMBL/GenBank/DDBJ whole genome shotgun (WGS) entry which is preliminary data.</text>
</comment>
<accession>A0A7Y1F829</accession>
<dbReference type="AlphaFoldDB" id="A0A7Y1F829"/>
<sequence length="94" mass="9993">MNQPFDVADDQTSIKGAIIVESDRFAVFGAGLPEDFGKDAQEKADLLERRLSRLEQALGLPSLSIAGVDSSEALAAAIRNADLIPELLKPLSGQ</sequence>
<reference evidence="1 2" key="1">
    <citation type="journal article" date="2020" name="Front. Microbiol.">
        <title>Genetic Organization of the aprX-lipA2 Operon Affects the Proteolytic Potential of Pseudomonas Species in Milk.</title>
        <authorList>
            <person name="Maier C."/>
            <person name="Huptas C."/>
            <person name="von Neubeck M."/>
            <person name="Scherer S."/>
            <person name="Wenning M."/>
            <person name="Lucking G."/>
        </authorList>
    </citation>
    <scope>NUCLEOTIDE SEQUENCE [LARGE SCALE GENOMIC DNA]</scope>
    <source>
        <strain evidence="1 2">DSM 16272</strain>
    </source>
</reference>
<name>A0A7Y1F829_PSEVE</name>